<reference evidence="1 2" key="1">
    <citation type="journal article" date="2018" name="Mol. Biol. Evol.">
        <title>Broad Genomic Sampling Reveals a Smut Pathogenic Ancestry of the Fungal Clade Ustilaginomycotina.</title>
        <authorList>
            <person name="Kijpornyongpan T."/>
            <person name="Mondo S.J."/>
            <person name="Barry K."/>
            <person name="Sandor L."/>
            <person name="Lee J."/>
            <person name="Lipzen A."/>
            <person name="Pangilinan J."/>
            <person name="LaButti K."/>
            <person name="Hainaut M."/>
            <person name="Henrissat B."/>
            <person name="Grigoriev I.V."/>
            <person name="Spatafora J.W."/>
            <person name="Aime M.C."/>
        </authorList>
    </citation>
    <scope>NUCLEOTIDE SEQUENCE [LARGE SCALE GENOMIC DNA]</scope>
    <source>
        <strain evidence="1 2">MCA 3645</strain>
    </source>
</reference>
<evidence type="ECO:0000313" key="2">
    <source>
        <dbReference type="Proteomes" id="UP000246740"/>
    </source>
</evidence>
<accession>A0A317XTT3</accession>
<organism evidence="1 2">
    <name type="scientific">Testicularia cyperi</name>
    <dbReference type="NCBI Taxonomy" id="1882483"/>
    <lineage>
        <taxon>Eukaryota</taxon>
        <taxon>Fungi</taxon>
        <taxon>Dikarya</taxon>
        <taxon>Basidiomycota</taxon>
        <taxon>Ustilaginomycotina</taxon>
        <taxon>Ustilaginomycetes</taxon>
        <taxon>Ustilaginales</taxon>
        <taxon>Anthracoideaceae</taxon>
        <taxon>Testicularia</taxon>
    </lineage>
</organism>
<dbReference type="EMBL" id="KZ819192">
    <property type="protein sequence ID" value="PWZ00759.1"/>
    <property type="molecule type" value="Genomic_DNA"/>
</dbReference>
<proteinExistence type="predicted"/>
<sequence length="78" mass="9140">MAHSDHVFAARAGNFAKSQLRLRSLLLVLIVRPWLHVAHFAQLRLTCTSQWQWRFTLRWLLHKSIAALNQIRRNALLA</sequence>
<dbReference type="AlphaFoldDB" id="A0A317XTT3"/>
<protein>
    <submittedName>
        <fullName evidence="1">Uncharacterized protein</fullName>
    </submittedName>
</protein>
<gene>
    <name evidence="1" type="ORF">BCV70DRAFT_200022</name>
</gene>
<dbReference type="InParanoid" id="A0A317XTT3"/>
<keyword evidence="2" id="KW-1185">Reference proteome</keyword>
<evidence type="ECO:0000313" key="1">
    <source>
        <dbReference type="EMBL" id="PWZ00759.1"/>
    </source>
</evidence>
<name>A0A317XTT3_9BASI</name>
<dbReference type="Proteomes" id="UP000246740">
    <property type="component" value="Unassembled WGS sequence"/>
</dbReference>